<gene>
    <name evidence="1" type="ORF">MiSe_86250</name>
</gene>
<dbReference type="EMBL" id="BLAY01000254">
    <property type="protein sequence ID" value="GET43799.1"/>
    <property type="molecule type" value="Genomic_DNA"/>
</dbReference>
<organism evidence="1 2">
    <name type="scientific">Microseira wollei NIES-4236</name>
    <dbReference type="NCBI Taxonomy" id="2530354"/>
    <lineage>
        <taxon>Bacteria</taxon>
        <taxon>Bacillati</taxon>
        <taxon>Cyanobacteriota</taxon>
        <taxon>Cyanophyceae</taxon>
        <taxon>Oscillatoriophycideae</taxon>
        <taxon>Aerosakkonematales</taxon>
        <taxon>Aerosakkonemataceae</taxon>
        <taxon>Microseira</taxon>
    </lineage>
</organism>
<keyword evidence="2" id="KW-1185">Reference proteome</keyword>
<dbReference type="Proteomes" id="UP001050975">
    <property type="component" value="Unassembled WGS sequence"/>
</dbReference>
<protein>
    <submittedName>
        <fullName evidence="1">Uncharacterized protein</fullName>
    </submittedName>
</protein>
<comment type="caution">
    <text evidence="1">The sequence shown here is derived from an EMBL/GenBank/DDBJ whole genome shotgun (WGS) entry which is preliminary data.</text>
</comment>
<accession>A0AAV3XS58</accession>
<evidence type="ECO:0000313" key="1">
    <source>
        <dbReference type="EMBL" id="GET43799.1"/>
    </source>
</evidence>
<evidence type="ECO:0000313" key="2">
    <source>
        <dbReference type="Proteomes" id="UP001050975"/>
    </source>
</evidence>
<reference evidence="1" key="1">
    <citation type="submission" date="2019-10" db="EMBL/GenBank/DDBJ databases">
        <title>Draft genome sequece of Microseira wollei NIES-4236.</title>
        <authorList>
            <person name="Yamaguchi H."/>
            <person name="Suzuki S."/>
            <person name="Kawachi M."/>
        </authorList>
    </citation>
    <scope>NUCLEOTIDE SEQUENCE</scope>
    <source>
        <strain evidence="1">NIES-4236</strain>
    </source>
</reference>
<dbReference type="AlphaFoldDB" id="A0AAV3XS58"/>
<sequence length="71" mass="7657">MDISTPSQLFDFGYSDAKVGKQPQSNALLYLKGYAAGSVAADQVLLDRLARIRQIKASLQVQFATATTCGF</sequence>
<proteinExistence type="predicted"/>
<name>A0AAV3XS58_9CYAN</name>
<dbReference type="RefSeq" id="WP_226592964.1">
    <property type="nucleotide sequence ID" value="NZ_BLAY01000254.1"/>
</dbReference>